<name>B0YDP0_ASPFC</name>
<evidence type="ECO:0000256" key="1">
    <source>
        <dbReference type="SAM" id="MobiDB-lite"/>
    </source>
</evidence>
<dbReference type="AlphaFoldDB" id="B0YDP0"/>
<proteinExistence type="predicted"/>
<reference evidence="2 3" key="1">
    <citation type="journal article" date="2008" name="PLoS Genet.">
        <title>Genomic islands in the pathogenic filamentous fungus Aspergillus fumigatus.</title>
        <authorList>
            <person name="Fedorova N.D."/>
            <person name="Khaldi N."/>
            <person name="Joardar V.S."/>
            <person name="Maiti R."/>
            <person name="Amedeo P."/>
            <person name="Anderson M.J."/>
            <person name="Crabtree J."/>
            <person name="Silva J.C."/>
            <person name="Badger J.H."/>
            <person name="Albarraq A."/>
            <person name="Angiuoli S."/>
            <person name="Bussey H."/>
            <person name="Bowyer P."/>
            <person name="Cotty P.J."/>
            <person name="Dyer P.S."/>
            <person name="Egan A."/>
            <person name="Galens K."/>
            <person name="Fraser-Liggett C.M."/>
            <person name="Haas B.J."/>
            <person name="Inman J.M."/>
            <person name="Kent R."/>
            <person name="Lemieux S."/>
            <person name="Malavazi I."/>
            <person name="Orvis J."/>
            <person name="Roemer T."/>
            <person name="Ronning C.M."/>
            <person name="Sundaram J.P."/>
            <person name="Sutton G."/>
            <person name="Turner G."/>
            <person name="Venter J.C."/>
            <person name="White O.R."/>
            <person name="Whitty B.R."/>
            <person name="Youngman P."/>
            <person name="Wolfe K.H."/>
            <person name="Goldman G.H."/>
            <person name="Wortman J.R."/>
            <person name="Jiang B."/>
            <person name="Denning D.W."/>
            <person name="Nierman W.C."/>
        </authorList>
    </citation>
    <scope>NUCLEOTIDE SEQUENCE [LARGE SCALE GENOMIC DNA]</scope>
    <source>
        <strain evidence="3">CBS 144.89 / FGSC A1163 / CEA10</strain>
    </source>
</reference>
<dbReference type="Proteomes" id="UP000001699">
    <property type="component" value="Unassembled WGS sequence"/>
</dbReference>
<dbReference type="OrthoDB" id="5350396at2759"/>
<dbReference type="HOGENOM" id="CLU_1712837_0_0_1"/>
<dbReference type="VEuPathDB" id="FungiDB:AFUB_096260"/>
<evidence type="ECO:0000313" key="2">
    <source>
        <dbReference type="EMBL" id="EDP47774.1"/>
    </source>
</evidence>
<protein>
    <submittedName>
        <fullName evidence="2">Uncharacterized protein</fullName>
    </submittedName>
</protein>
<accession>B0YDP0</accession>
<evidence type="ECO:0000313" key="3">
    <source>
        <dbReference type="Proteomes" id="UP000001699"/>
    </source>
</evidence>
<feature type="region of interest" description="Disordered" evidence="1">
    <location>
        <begin position="134"/>
        <end position="153"/>
    </location>
</feature>
<dbReference type="EMBL" id="DS499602">
    <property type="protein sequence ID" value="EDP47774.1"/>
    <property type="molecule type" value="Genomic_DNA"/>
</dbReference>
<keyword evidence="3" id="KW-1185">Reference proteome</keyword>
<gene>
    <name evidence="2" type="ORF">AFUB_096260</name>
</gene>
<sequence length="153" mass="17535">MSDLKMIINLLKDRRFNINLYKGRGNPDAVTDLLNVAIDSGWSGLAFPTKEAEKDFNADVDRLSDRVKKIFVSIQDSGASHLKRTLAKEALETLHYRIIYSVRSKPPPKKTLLGHYGTEDGRAKYNLKQWIEARSREDKKDTQMPIRSHEHPS</sequence>
<organism evidence="2 3">
    <name type="scientific">Aspergillus fumigatus (strain CBS 144.89 / FGSC A1163 / CEA10)</name>
    <name type="common">Neosartorya fumigata</name>
    <dbReference type="NCBI Taxonomy" id="451804"/>
    <lineage>
        <taxon>Eukaryota</taxon>
        <taxon>Fungi</taxon>
        <taxon>Dikarya</taxon>
        <taxon>Ascomycota</taxon>
        <taxon>Pezizomycotina</taxon>
        <taxon>Eurotiomycetes</taxon>
        <taxon>Eurotiomycetidae</taxon>
        <taxon>Eurotiales</taxon>
        <taxon>Aspergillaceae</taxon>
        <taxon>Aspergillus</taxon>
        <taxon>Aspergillus subgen. Fumigati</taxon>
    </lineage>
</organism>